<dbReference type="InterPro" id="IPR036291">
    <property type="entry name" value="NAD(P)-bd_dom_sf"/>
</dbReference>
<dbReference type="PANTHER" id="PTHR43818:SF1">
    <property type="entry name" value="GLYCOSYL HYDROLASE FAMILY 109 PROTEIN"/>
    <property type="match status" value="1"/>
</dbReference>
<dbReference type="SUPFAM" id="SSF51735">
    <property type="entry name" value="NAD(P)-binding Rossmann-fold domains"/>
    <property type="match status" value="1"/>
</dbReference>
<evidence type="ECO:0000259" key="6">
    <source>
        <dbReference type="Pfam" id="PF01408"/>
    </source>
</evidence>
<evidence type="ECO:0000313" key="9">
    <source>
        <dbReference type="Proteomes" id="UP000634206"/>
    </source>
</evidence>
<evidence type="ECO:0000256" key="3">
    <source>
        <dbReference type="ARBA" id="ARBA00022801"/>
    </source>
</evidence>
<feature type="domain" description="Glycosyl hydrolase 109 C-terminal" evidence="7">
    <location>
        <begin position="198"/>
        <end position="372"/>
    </location>
</feature>
<keyword evidence="3" id="KW-0378">Hydrolase</keyword>
<feature type="domain" description="Gfo/Idh/MocA-like oxidoreductase N-terminal" evidence="6">
    <location>
        <begin position="57"/>
        <end position="187"/>
    </location>
</feature>
<evidence type="ECO:0000256" key="2">
    <source>
        <dbReference type="ARBA" id="ARBA00009329"/>
    </source>
</evidence>
<dbReference type="GO" id="GO:0016798">
    <property type="term" value="F:hydrolase activity, acting on glycosyl bonds"/>
    <property type="evidence" value="ECO:0007669"/>
    <property type="project" value="UniProtKB-KW"/>
</dbReference>
<dbReference type="RefSeq" id="WP_309488945.1">
    <property type="nucleotide sequence ID" value="NZ_JAENIG010000002.1"/>
</dbReference>
<protein>
    <submittedName>
        <fullName evidence="8">Gfo/Idh/MocA family oxidoreductase</fullName>
    </submittedName>
</protein>
<dbReference type="PANTHER" id="PTHR43818">
    <property type="entry name" value="BCDNA.GH03377"/>
    <property type="match status" value="1"/>
</dbReference>
<name>A0AAE2VBB0_9BACT</name>
<evidence type="ECO:0000256" key="1">
    <source>
        <dbReference type="ARBA" id="ARBA00001911"/>
    </source>
</evidence>
<dbReference type="EMBL" id="JAENIG010000002">
    <property type="protein sequence ID" value="MBK1854340.1"/>
    <property type="molecule type" value="Genomic_DNA"/>
</dbReference>
<evidence type="ECO:0000256" key="5">
    <source>
        <dbReference type="ARBA" id="ARBA00023295"/>
    </source>
</evidence>
<dbReference type="InterPro" id="IPR000683">
    <property type="entry name" value="Gfo/Idh/MocA-like_OxRdtase_N"/>
</dbReference>
<reference evidence="8" key="1">
    <citation type="submission" date="2021-01" db="EMBL/GenBank/DDBJ databases">
        <title>Modified the classification status of verrucomicrobia.</title>
        <authorList>
            <person name="Feng X."/>
        </authorList>
    </citation>
    <scope>NUCLEOTIDE SEQUENCE</scope>
    <source>
        <strain evidence="8">5K15</strain>
    </source>
</reference>
<dbReference type="Pfam" id="PF21252">
    <property type="entry name" value="Glyco_hydro_109_C"/>
    <property type="match status" value="1"/>
</dbReference>
<dbReference type="Gene3D" id="3.30.360.10">
    <property type="entry name" value="Dihydrodipicolinate Reductase, domain 2"/>
    <property type="match status" value="1"/>
</dbReference>
<dbReference type="InterPro" id="IPR050463">
    <property type="entry name" value="Gfo/Idh/MocA_oxidrdct_glycsds"/>
</dbReference>
<comment type="cofactor">
    <cofactor evidence="1">
        <name>NAD(+)</name>
        <dbReference type="ChEBI" id="CHEBI:57540"/>
    </cofactor>
</comment>
<gene>
    <name evidence="8" type="ORF">JIN83_05190</name>
</gene>
<organism evidence="8 9">
    <name type="scientific">Oceaniferula flava</name>
    <dbReference type="NCBI Taxonomy" id="2800421"/>
    <lineage>
        <taxon>Bacteria</taxon>
        <taxon>Pseudomonadati</taxon>
        <taxon>Verrucomicrobiota</taxon>
        <taxon>Verrucomicrobiia</taxon>
        <taxon>Verrucomicrobiales</taxon>
        <taxon>Verrucomicrobiaceae</taxon>
        <taxon>Oceaniferula</taxon>
    </lineage>
</organism>
<evidence type="ECO:0000259" key="7">
    <source>
        <dbReference type="Pfam" id="PF21252"/>
    </source>
</evidence>
<comment type="caution">
    <text evidence="8">The sequence shown here is derived from an EMBL/GenBank/DDBJ whole genome shotgun (WGS) entry which is preliminary data.</text>
</comment>
<accession>A0AAE2VBB0</accession>
<proteinExistence type="inferred from homology"/>
<keyword evidence="4" id="KW-0520">NAD</keyword>
<dbReference type="AlphaFoldDB" id="A0AAE2VBB0"/>
<dbReference type="Pfam" id="PF01408">
    <property type="entry name" value="GFO_IDH_MocA"/>
    <property type="match status" value="1"/>
</dbReference>
<dbReference type="PROSITE" id="PS51318">
    <property type="entry name" value="TAT"/>
    <property type="match status" value="1"/>
</dbReference>
<comment type="similarity">
    <text evidence="2">Belongs to the Gfo/Idh/MocA family. Glycosyl hydrolase 109 subfamily.</text>
</comment>
<evidence type="ECO:0000313" key="8">
    <source>
        <dbReference type="EMBL" id="MBK1854340.1"/>
    </source>
</evidence>
<evidence type="ECO:0000256" key="4">
    <source>
        <dbReference type="ARBA" id="ARBA00023027"/>
    </source>
</evidence>
<dbReference type="InterPro" id="IPR006311">
    <property type="entry name" value="TAT_signal"/>
</dbReference>
<keyword evidence="5" id="KW-0326">Glycosidase</keyword>
<keyword evidence="9" id="KW-1185">Reference proteome</keyword>
<sequence length="471" mass="52292">MKDNSNSRRKFLKTLGGVGAGLTAARTFAGPQETGSPTRLEGAQYMGGFVAPKLKTVKVAIIGCGARGRTHYSQLSAFEGTEFVGICDLYPDLAEKAKKKVLANGKGKRHQQVKLYSGDQHAYKKMLAETKPDLVYVVTPWEWHAPMAIDAMNAGAHVCVEVPLTTSIAECWDVVNTSEKTKKHCMMLENVNYGRDELMFLNMCRQNLFGELLHAEAAYIHELRGQMNHVDNGRGTGSWRTYHWAKKSGNLYPTHGLGPVAQYMNIARTDDTFNRIVSFSSQARNHQLWVDKHAKADSKLKKIEFAGGDINTSIIKTHLGRTIMVQWDESSPRPYSRHNLIQGTKGTGAGFPTRVALEGGVPGGAKNHHSWATGDGLKEMYEKYDHPLYKRMVEVAKEHGGHGGMDAMMNFRVIECLREGQPLDQNVYEGALWSAVTPLSIKSVKEDGMPQVFPDFTRGQWQSTKPLPIVS</sequence>
<dbReference type="GO" id="GO:0000166">
    <property type="term" value="F:nucleotide binding"/>
    <property type="evidence" value="ECO:0007669"/>
    <property type="project" value="InterPro"/>
</dbReference>
<dbReference type="InterPro" id="IPR049303">
    <property type="entry name" value="Glyco_hydro_109_C"/>
</dbReference>
<dbReference type="Proteomes" id="UP000634206">
    <property type="component" value="Unassembled WGS sequence"/>
</dbReference>
<dbReference type="Gene3D" id="3.40.50.720">
    <property type="entry name" value="NAD(P)-binding Rossmann-like Domain"/>
    <property type="match status" value="1"/>
</dbReference>